<organism evidence="1 2">
    <name type="scientific">Candida viswanathii</name>
    <dbReference type="NCBI Taxonomy" id="5486"/>
    <lineage>
        <taxon>Eukaryota</taxon>
        <taxon>Fungi</taxon>
        <taxon>Dikarya</taxon>
        <taxon>Ascomycota</taxon>
        <taxon>Saccharomycotina</taxon>
        <taxon>Pichiomycetes</taxon>
        <taxon>Debaryomycetaceae</taxon>
        <taxon>Candida/Lodderomyces clade</taxon>
        <taxon>Candida</taxon>
    </lineage>
</organism>
<keyword evidence="2" id="KW-1185">Reference proteome</keyword>
<gene>
    <name evidence="1" type="ORF">Cantr_02376</name>
</gene>
<reference evidence="1 2" key="1">
    <citation type="submission" date="2018-06" db="EMBL/GenBank/DDBJ databases">
        <title>Whole genome sequencing of Candida tropicalis (genome annotated by CSBL at Korea University).</title>
        <authorList>
            <person name="Ahn J."/>
        </authorList>
    </citation>
    <scope>NUCLEOTIDE SEQUENCE [LARGE SCALE GENOMIC DNA]</scope>
    <source>
        <strain evidence="1 2">ATCC 20962</strain>
    </source>
</reference>
<dbReference type="AlphaFoldDB" id="A0A367YM60"/>
<comment type="caution">
    <text evidence="1">The sequence shown here is derived from an EMBL/GenBank/DDBJ whole genome shotgun (WGS) entry which is preliminary data.</text>
</comment>
<dbReference type="Proteomes" id="UP000253472">
    <property type="component" value="Unassembled WGS sequence"/>
</dbReference>
<evidence type="ECO:0000313" key="1">
    <source>
        <dbReference type="EMBL" id="RCK66965.1"/>
    </source>
</evidence>
<sequence length="59" mass="6937">MKSKCSNSTRRSHSGCVLLCRRINLQYVGLKEQYLSRIKMILKFCLNRSRKFGLMQVGR</sequence>
<evidence type="ECO:0000313" key="2">
    <source>
        <dbReference type="Proteomes" id="UP000253472"/>
    </source>
</evidence>
<accession>A0A367YM60</accession>
<dbReference type="EMBL" id="QLNQ01000001">
    <property type="protein sequence ID" value="RCK66965.1"/>
    <property type="molecule type" value="Genomic_DNA"/>
</dbReference>
<protein>
    <submittedName>
        <fullName evidence="1">Uncharacterized protein</fullName>
    </submittedName>
</protein>
<proteinExistence type="predicted"/>
<name>A0A367YM60_9ASCO</name>